<dbReference type="InterPro" id="IPR024607">
    <property type="entry name" value="Sulfatase_CS"/>
</dbReference>
<dbReference type="InterPro" id="IPR017850">
    <property type="entry name" value="Alkaline_phosphatase_core_sf"/>
</dbReference>
<dbReference type="SUPFAM" id="SSF53649">
    <property type="entry name" value="Alkaline phosphatase-like"/>
    <property type="match status" value="1"/>
</dbReference>
<name>A0A1G9URN6_9FLAO</name>
<organism evidence="6 7">
    <name type="scientific">Kriegella aquimaris</name>
    <dbReference type="NCBI Taxonomy" id="192904"/>
    <lineage>
        <taxon>Bacteria</taxon>
        <taxon>Pseudomonadati</taxon>
        <taxon>Bacteroidota</taxon>
        <taxon>Flavobacteriia</taxon>
        <taxon>Flavobacteriales</taxon>
        <taxon>Flavobacteriaceae</taxon>
        <taxon>Kriegella</taxon>
    </lineage>
</organism>
<dbReference type="PROSITE" id="PS00523">
    <property type="entry name" value="SULFATASE_1"/>
    <property type="match status" value="1"/>
</dbReference>
<dbReference type="PANTHER" id="PTHR42693:SF53">
    <property type="entry name" value="ENDO-4-O-SULFATASE"/>
    <property type="match status" value="1"/>
</dbReference>
<dbReference type="GO" id="GO:0046872">
    <property type="term" value="F:metal ion binding"/>
    <property type="evidence" value="ECO:0007669"/>
    <property type="project" value="UniProtKB-KW"/>
</dbReference>
<evidence type="ECO:0000256" key="4">
    <source>
        <dbReference type="ARBA" id="ARBA00022837"/>
    </source>
</evidence>
<dbReference type="Gene3D" id="3.40.720.10">
    <property type="entry name" value="Alkaline Phosphatase, subunit A"/>
    <property type="match status" value="1"/>
</dbReference>
<keyword evidence="2" id="KW-0479">Metal-binding</keyword>
<evidence type="ECO:0000259" key="5">
    <source>
        <dbReference type="Pfam" id="PF00884"/>
    </source>
</evidence>
<accession>A0A1G9URN6</accession>
<gene>
    <name evidence="6" type="ORF">SAMN04488514_111143</name>
</gene>
<dbReference type="RefSeq" id="WP_089893144.1">
    <property type="nucleotide sequence ID" value="NZ_FNGV01000011.1"/>
</dbReference>
<dbReference type="Pfam" id="PF00884">
    <property type="entry name" value="Sulfatase"/>
    <property type="match status" value="1"/>
</dbReference>
<evidence type="ECO:0000313" key="7">
    <source>
        <dbReference type="Proteomes" id="UP000199440"/>
    </source>
</evidence>
<dbReference type="EMBL" id="FNGV01000011">
    <property type="protein sequence ID" value="SDM62513.1"/>
    <property type="molecule type" value="Genomic_DNA"/>
</dbReference>
<comment type="similarity">
    <text evidence="1">Belongs to the sulfatase family.</text>
</comment>
<dbReference type="AlphaFoldDB" id="A0A1G9URN6"/>
<dbReference type="GO" id="GO:0004065">
    <property type="term" value="F:arylsulfatase activity"/>
    <property type="evidence" value="ECO:0007669"/>
    <property type="project" value="TreeGrafter"/>
</dbReference>
<dbReference type="OrthoDB" id="756520at2"/>
<dbReference type="PANTHER" id="PTHR42693">
    <property type="entry name" value="ARYLSULFATASE FAMILY MEMBER"/>
    <property type="match status" value="1"/>
</dbReference>
<reference evidence="6 7" key="1">
    <citation type="submission" date="2016-10" db="EMBL/GenBank/DDBJ databases">
        <authorList>
            <person name="de Groot N.N."/>
        </authorList>
    </citation>
    <scope>NUCLEOTIDE SEQUENCE [LARGE SCALE GENOMIC DNA]</scope>
    <source>
        <strain evidence="6 7">DSM 19886</strain>
    </source>
</reference>
<evidence type="ECO:0000256" key="3">
    <source>
        <dbReference type="ARBA" id="ARBA00022801"/>
    </source>
</evidence>
<evidence type="ECO:0000313" key="6">
    <source>
        <dbReference type="EMBL" id="SDM62513.1"/>
    </source>
</evidence>
<sequence length="594" mass="66903">MSVLFQRILPVALILSMWACQAPKKESKIQEKKPNIILIMADDQGWGDLSFNGNTNLKTPHIDAIAKNGVAFENFYVQPVCSPTRAELLTGRHFTRLGVYSTSAGGERLNLGETTIAEILKKAGYHTAAYGKWHNGMQPPYHPNARGFDDFYGFASGHWGNYFSPMLEHNGQIVKGNGFLVNDLTAHALSFIDENKDDPFFLYLPLNTPHSPMQVPDAYWDRFQDKPLDMTYHGEEKENTNFTNAALAMVENIDFNVGRISEKLRELNLEDNTIVVYLSDNGPNGWRWNGGMRGKKGSTDEGGVRAPFFIQWKDSIPAGNTVAQIAAAIDILPTLINLTGIEVETEKPIDGKNLSPLIFSKNTKWKERFVYNHWSGKTSVRSQRYRLDTDDRLYDMVDDIGQTSDVSDKFPDIADSLKKAKTNWLTAIPPSKKTDEERPLTLGHPDYMYTQIPARDGIPHGNIERSNRHPNDTFFTNWKNVNDSITWNVAVLADGVFEVQLYYTCKAENVGATVQLTHGNNQLTTTITEAHDPPLKGMENDRDPRIESYVKDFKPITMGEIKLEKGKGQLTLKAVNISGKEAVDVRLLLFKRKE</sequence>
<evidence type="ECO:0000256" key="1">
    <source>
        <dbReference type="ARBA" id="ARBA00008779"/>
    </source>
</evidence>
<dbReference type="CDD" id="cd16146">
    <property type="entry name" value="ARS_like"/>
    <property type="match status" value="1"/>
</dbReference>
<keyword evidence="3" id="KW-0378">Hydrolase</keyword>
<proteinExistence type="inferred from homology"/>
<keyword evidence="4" id="KW-0106">Calcium</keyword>
<dbReference type="InterPro" id="IPR000917">
    <property type="entry name" value="Sulfatase_N"/>
</dbReference>
<dbReference type="Proteomes" id="UP000199440">
    <property type="component" value="Unassembled WGS sequence"/>
</dbReference>
<evidence type="ECO:0000256" key="2">
    <source>
        <dbReference type="ARBA" id="ARBA00022723"/>
    </source>
</evidence>
<feature type="domain" description="Sulfatase N-terminal" evidence="5">
    <location>
        <begin position="34"/>
        <end position="341"/>
    </location>
</feature>
<dbReference type="InterPro" id="IPR050738">
    <property type="entry name" value="Sulfatase"/>
</dbReference>
<keyword evidence="7" id="KW-1185">Reference proteome</keyword>
<protein>
    <submittedName>
        <fullName evidence="6">Arylsulfatase A</fullName>
    </submittedName>
</protein>
<dbReference type="Gene3D" id="2.60.120.260">
    <property type="entry name" value="Galactose-binding domain-like"/>
    <property type="match status" value="1"/>
</dbReference>
<dbReference type="STRING" id="192904.SAMN04488514_111143"/>